<keyword evidence="2" id="KW-1185">Reference proteome</keyword>
<accession>A0ACC0A669</accession>
<sequence>MFSGKRPTDCMFIDDFSLHTYVKMAIPNQVLSIADPQLLSGGMESYTTASRGREPNNEKTEECLASIFHIGLTCSAPLPRERMDIADALTEMKAIRDAYLRVDETVIIVDYTKKKKKKMQVSWKSFST</sequence>
<gene>
    <name evidence="1" type="ORF">M9H77_25176</name>
</gene>
<organism evidence="1 2">
    <name type="scientific">Catharanthus roseus</name>
    <name type="common">Madagascar periwinkle</name>
    <name type="synonym">Vinca rosea</name>
    <dbReference type="NCBI Taxonomy" id="4058"/>
    <lineage>
        <taxon>Eukaryota</taxon>
        <taxon>Viridiplantae</taxon>
        <taxon>Streptophyta</taxon>
        <taxon>Embryophyta</taxon>
        <taxon>Tracheophyta</taxon>
        <taxon>Spermatophyta</taxon>
        <taxon>Magnoliopsida</taxon>
        <taxon>eudicotyledons</taxon>
        <taxon>Gunneridae</taxon>
        <taxon>Pentapetalae</taxon>
        <taxon>asterids</taxon>
        <taxon>lamiids</taxon>
        <taxon>Gentianales</taxon>
        <taxon>Apocynaceae</taxon>
        <taxon>Rauvolfioideae</taxon>
        <taxon>Vinceae</taxon>
        <taxon>Catharanthinae</taxon>
        <taxon>Catharanthus</taxon>
    </lineage>
</organism>
<comment type="caution">
    <text evidence="1">The sequence shown here is derived from an EMBL/GenBank/DDBJ whole genome shotgun (WGS) entry which is preliminary data.</text>
</comment>
<reference evidence="2" key="1">
    <citation type="journal article" date="2023" name="Nat. Plants">
        <title>Single-cell RNA sequencing provides a high-resolution roadmap for understanding the multicellular compartmentation of specialized metabolism.</title>
        <authorList>
            <person name="Sun S."/>
            <person name="Shen X."/>
            <person name="Li Y."/>
            <person name="Li Y."/>
            <person name="Wang S."/>
            <person name="Li R."/>
            <person name="Zhang H."/>
            <person name="Shen G."/>
            <person name="Guo B."/>
            <person name="Wei J."/>
            <person name="Xu J."/>
            <person name="St-Pierre B."/>
            <person name="Chen S."/>
            <person name="Sun C."/>
        </authorList>
    </citation>
    <scope>NUCLEOTIDE SEQUENCE [LARGE SCALE GENOMIC DNA]</scope>
</reference>
<dbReference type="Proteomes" id="UP001060085">
    <property type="component" value="Linkage Group LG06"/>
</dbReference>
<dbReference type="EMBL" id="CM044706">
    <property type="protein sequence ID" value="KAI5656383.1"/>
    <property type="molecule type" value="Genomic_DNA"/>
</dbReference>
<protein>
    <submittedName>
        <fullName evidence="1">Uncharacterized protein</fullName>
    </submittedName>
</protein>
<name>A0ACC0A669_CATRO</name>
<proteinExistence type="predicted"/>
<evidence type="ECO:0000313" key="2">
    <source>
        <dbReference type="Proteomes" id="UP001060085"/>
    </source>
</evidence>
<evidence type="ECO:0000313" key="1">
    <source>
        <dbReference type="EMBL" id="KAI5656383.1"/>
    </source>
</evidence>